<organism evidence="1 2">
    <name type="scientific">Paramecium sonneborni</name>
    <dbReference type="NCBI Taxonomy" id="65129"/>
    <lineage>
        <taxon>Eukaryota</taxon>
        <taxon>Sar</taxon>
        <taxon>Alveolata</taxon>
        <taxon>Ciliophora</taxon>
        <taxon>Intramacronucleata</taxon>
        <taxon>Oligohymenophorea</taxon>
        <taxon>Peniculida</taxon>
        <taxon>Parameciidae</taxon>
        <taxon>Paramecium</taxon>
    </lineage>
</organism>
<comment type="caution">
    <text evidence="1">The sequence shown here is derived from an EMBL/GenBank/DDBJ whole genome shotgun (WGS) entry which is preliminary data.</text>
</comment>
<keyword evidence="2" id="KW-1185">Reference proteome</keyword>
<name>A0A8S1RKA3_9CILI</name>
<gene>
    <name evidence="1" type="ORF">PSON_ATCC_30995.1.T1800064</name>
</gene>
<dbReference type="AlphaFoldDB" id="A0A8S1RKA3"/>
<reference evidence="1" key="1">
    <citation type="submission" date="2021-01" db="EMBL/GenBank/DDBJ databases">
        <authorList>
            <consortium name="Genoscope - CEA"/>
            <person name="William W."/>
        </authorList>
    </citation>
    <scope>NUCLEOTIDE SEQUENCE</scope>
</reference>
<evidence type="ECO:0000313" key="2">
    <source>
        <dbReference type="Proteomes" id="UP000692954"/>
    </source>
</evidence>
<dbReference type="Proteomes" id="UP000692954">
    <property type="component" value="Unassembled WGS sequence"/>
</dbReference>
<accession>A0A8S1RKA3</accession>
<evidence type="ECO:0000313" key="1">
    <source>
        <dbReference type="EMBL" id="CAD8127843.1"/>
    </source>
</evidence>
<sequence length="126" mass="15212">MQNQIHSSNFKQHRKLMIFNQNHDASNIIQSSKNQQFKNKKNKYYPLLHLFPDTPQRNIKTDIDSEINRYFYPQQIKINRRCSHSTRRSQAEYNFSNNQLCSSFQKNKKDQACQTYFLDEFVTVEI</sequence>
<dbReference type="EMBL" id="CAJJDN010000180">
    <property type="protein sequence ID" value="CAD8127843.1"/>
    <property type="molecule type" value="Genomic_DNA"/>
</dbReference>
<dbReference type="OrthoDB" id="307031at2759"/>
<proteinExistence type="predicted"/>
<protein>
    <submittedName>
        <fullName evidence="1">Uncharacterized protein</fullName>
    </submittedName>
</protein>